<dbReference type="Proteomes" id="UP001054837">
    <property type="component" value="Unassembled WGS sequence"/>
</dbReference>
<accession>A0AAV4WJN2</accession>
<protein>
    <submittedName>
        <fullName evidence="1">Uncharacterized protein</fullName>
    </submittedName>
</protein>
<gene>
    <name evidence="1" type="ORF">CDAR_307261</name>
</gene>
<evidence type="ECO:0000313" key="1">
    <source>
        <dbReference type="EMBL" id="GIY82847.1"/>
    </source>
</evidence>
<reference evidence="1 2" key="1">
    <citation type="submission" date="2021-06" db="EMBL/GenBank/DDBJ databases">
        <title>Caerostris darwini draft genome.</title>
        <authorList>
            <person name="Kono N."/>
            <person name="Arakawa K."/>
        </authorList>
    </citation>
    <scope>NUCLEOTIDE SEQUENCE [LARGE SCALE GENOMIC DNA]</scope>
</reference>
<keyword evidence="2" id="KW-1185">Reference proteome</keyword>
<dbReference type="AlphaFoldDB" id="A0AAV4WJN2"/>
<comment type="caution">
    <text evidence="1">The sequence shown here is derived from an EMBL/GenBank/DDBJ whole genome shotgun (WGS) entry which is preliminary data.</text>
</comment>
<dbReference type="EMBL" id="BPLQ01014743">
    <property type="protein sequence ID" value="GIY82847.1"/>
    <property type="molecule type" value="Genomic_DNA"/>
</dbReference>
<name>A0AAV4WJN2_9ARAC</name>
<organism evidence="1 2">
    <name type="scientific">Caerostris darwini</name>
    <dbReference type="NCBI Taxonomy" id="1538125"/>
    <lineage>
        <taxon>Eukaryota</taxon>
        <taxon>Metazoa</taxon>
        <taxon>Ecdysozoa</taxon>
        <taxon>Arthropoda</taxon>
        <taxon>Chelicerata</taxon>
        <taxon>Arachnida</taxon>
        <taxon>Araneae</taxon>
        <taxon>Araneomorphae</taxon>
        <taxon>Entelegynae</taxon>
        <taxon>Araneoidea</taxon>
        <taxon>Araneidae</taxon>
        <taxon>Caerostris</taxon>
    </lineage>
</organism>
<sequence>MLAHCARWCRIAVCRTEESNRWVEAGFSTKETHSIASAGRRKGHSQCVLGCERGSGYHAKGRTIAHDYYSTFLTGRMPKFEDTSPGVQHPVRKGGILLLI</sequence>
<evidence type="ECO:0000313" key="2">
    <source>
        <dbReference type="Proteomes" id="UP001054837"/>
    </source>
</evidence>
<proteinExistence type="predicted"/>